<dbReference type="Proteomes" id="UP001501126">
    <property type="component" value="Unassembled WGS sequence"/>
</dbReference>
<dbReference type="NCBIfam" id="TIGR03519">
    <property type="entry name" value="T9SS_PorP_fam"/>
    <property type="match status" value="1"/>
</dbReference>
<organism evidence="2 3">
    <name type="scientific">Wandonia haliotis</name>
    <dbReference type="NCBI Taxonomy" id="574963"/>
    <lineage>
        <taxon>Bacteria</taxon>
        <taxon>Pseudomonadati</taxon>
        <taxon>Bacteroidota</taxon>
        <taxon>Flavobacteriia</taxon>
        <taxon>Flavobacteriales</taxon>
        <taxon>Crocinitomicaceae</taxon>
        <taxon>Wandonia</taxon>
    </lineage>
</organism>
<feature type="chain" id="PRO_5046688338" description="Type IX secretion system membrane protein PorP/SprF" evidence="1">
    <location>
        <begin position="25"/>
        <end position="319"/>
    </location>
</feature>
<evidence type="ECO:0000313" key="3">
    <source>
        <dbReference type="Proteomes" id="UP001501126"/>
    </source>
</evidence>
<evidence type="ECO:0000313" key="2">
    <source>
        <dbReference type="EMBL" id="GAA0874498.1"/>
    </source>
</evidence>
<keyword evidence="3" id="KW-1185">Reference proteome</keyword>
<sequence length="319" mass="35947">MLSMKKKILVLSVFSLAMLSGLFAQQDRAMTHSMYDKLSVNPGSTGIEEGICGTLLYRNQWDKFNGAPNSVVFNVEANLDRWINSGLGISFYHDAIGFNRQNNLLINYSYHLDLNVGTLGMGLGLGIVNFAMSPTWVTPQTDVDNYLPNAFSGTNFDMNFGLYWKGSQNYYVGISSTHMTQSILQDPTLSTVNFNTSRHYYLMGGYRFDQLFGTNQEFDLDLNTLMRTDFRKFSADITARLFWNKLLYGGVGYRTGESILILLGASMDLGPGKASFGYSYDITANKYIKPSWGTHEIMLKYCYIIPPPPITKSAHPRWL</sequence>
<reference evidence="3" key="1">
    <citation type="journal article" date="2019" name="Int. J. Syst. Evol. Microbiol.">
        <title>The Global Catalogue of Microorganisms (GCM) 10K type strain sequencing project: providing services to taxonomists for standard genome sequencing and annotation.</title>
        <authorList>
            <consortium name="The Broad Institute Genomics Platform"/>
            <consortium name="The Broad Institute Genome Sequencing Center for Infectious Disease"/>
            <person name="Wu L."/>
            <person name="Ma J."/>
        </authorList>
    </citation>
    <scope>NUCLEOTIDE SEQUENCE [LARGE SCALE GENOMIC DNA]</scope>
    <source>
        <strain evidence="3">JCM 16083</strain>
    </source>
</reference>
<evidence type="ECO:0008006" key="4">
    <source>
        <dbReference type="Google" id="ProtNLM"/>
    </source>
</evidence>
<name>A0ABP3XYK5_9FLAO</name>
<protein>
    <recommendedName>
        <fullName evidence="4">Type IX secretion system membrane protein PorP/SprF</fullName>
    </recommendedName>
</protein>
<dbReference type="EMBL" id="BAAAFH010000003">
    <property type="protein sequence ID" value="GAA0874498.1"/>
    <property type="molecule type" value="Genomic_DNA"/>
</dbReference>
<dbReference type="Pfam" id="PF11751">
    <property type="entry name" value="PorP_SprF"/>
    <property type="match status" value="1"/>
</dbReference>
<comment type="caution">
    <text evidence="2">The sequence shown here is derived from an EMBL/GenBank/DDBJ whole genome shotgun (WGS) entry which is preliminary data.</text>
</comment>
<gene>
    <name evidence="2" type="ORF">GCM10009118_09060</name>
</gene>
<dbReference type="InterPro" id="IPR019861">
    <property type="entry name" value="PorP/SprF_Bacteroidetes"/>
</dbReference>
<feature type="signal peptide" evidence="1">
    <location>
        <begin position="1"/>
        <end position="24"/>
    </location>
</feature>
<proteinExistence type="predicted"/>
<evidence type="ECO:0000256" key="1">
    <source>
        <dbReference type="SAM" id="SignalP"/>
    </source>
</evidence>
<accession>A0ABP3XYK5</accession>
<keyword evidence="1" id="KW-0732">Signal</keyword>